<dbReference type="GO" id="GO:0019825">
    <property type="term" value="F:oxygen binding"/>
    <property type="evidence" value="ECO:0007669"/>
    <property type="project" value="InterPro"/>
</dbReference>
<accession>A0A8S1HBT2</accession>
<feature type="region of interest" description="Disordered" evidence="1">
    <location>
        <begin position="1"/>
        <end position="58"/>
    </location>
</feature>
<dbReference type="OrthoDB" id="5814999at2759"/>
<feature type="compositionally biased region" description="Polar residues" evidence="1">
    <location>
        <begin position="208"/>
        <end position="217"/>
    </location>
</feature>
<dbReference type="Gene3D" id="1.10.490.10">
    <property type="entry name" value="Globins"/>
    <property type="match status" value="1"/>
</dbReference>
<name>A0A8S1HBT2_9PELO</name>
<reference evidence="2" key="1">
    <citation type="submission" date="2020-10" db="EMBL/GenBank/DDBJ databases">
        <authorList>
            <person name="Kikuchi T."/>
        </authorList>
    </citation>
    <scope>NUCLEOTIDE SEQUENCE</scope>
    <source>
        <strain evidence="2">NKZ352</strain>
    </source>
</reference>
<feature type="compositionally biased region" description="Low complexity" evidence="1">
    <location>
        <begin position="249"/>
        <end position="272"/>
    </location>
</feature>
<proteinExistence type="predicted"/>
<evidence type="ECO:0000313" key="2">
    <source>
        <dbReference type="EMBL" id="CAD6194106.1"/>
    </source>
</evidence>
<dbReference type="InterPro" id="IPR012292">
    <property type="entry name" value="Globin/Proto"/>
</dbReference>
<feature type="compositionally biased region" description="Polar residues" evidence="1">
    <location>
        <begin position="284"/>
        <end position="294"/>
    </location>
</feature>
<comment type="caution">
    <text evidence="2">The sequence shown here is derived from an EMBL/GenBank/DDBJ whole genome shotgun (WGS) entry which is preliminary data.</text>
</comment>
<dbReference type="AlphaFoldDB" id="A0A8S1HBT2"/>
<keyword evidence="3" id="KW-1185">Reference proteome</keyword>
<evidence type="ECO:0000256" key="1">
    <source>
        <dbReference type="SAM" id="MobiDB-lite"/>
    </source>
</evidence>
<protein>
    <submittedName>
        <fullName evidence="2">Uncharacterized protein</fullName>
    </submittedName>
</protein>
<dbReference type="GO" id="GO:0020037">
    <property type="term" value="F:heme binding"/>
    <property type="evidence" value="ECO:0007669"/>
    <property type="project" value="InterPro"/>
</dbReference>
<feature type="compositionally biased region" description="Polar residues" evidence="1">
    <location>
        <begin position="14"/>
        <end position="25"/>
    </location>
</feature>
<gene>
    <name evidence="2" type="ORF">CAUJ_LOCUS10025</name>
</gene>
<dbReference type="Proteomes" id="UP000835052">
    <property type="component" value="Unassembled WGS sequence"/>
</dbReference>
<organism evidence="2 3">
    <name type="scientific">Caenorhabditis auriculariae</name>
    <dbReference type="NCBI Taxonomy" id="2777116"/>
    <lineage>
        <taxon>Eukaryota</taxon>
        <taxon>Metazoa</taxon>
        <taxon>Ecdysozoa</taxon>
        <taxon>Nematoda</taxon>
        <taxon>Chromadorea</taxon>
        <taxon>Rhabditida</taxon>
        <taxon>Rhabditina</taxon>
        <taxon>Rhabditomorpha</taxon>
        <taxon>Rhabditoidea</taxon>
        <taxon>Rhabditidae</taxon>
        <taxon>Peloderinae</taxon>
        <taxon>Caenorhabditis</taxon>
    </lineage>
</organism>
<feature type="compositionally biased region" description="Low complexity" evidence="1">
    <location>
        <begin position="224"/>
        <end position="239"/>
    </location>
</feature>
<feature type="region of interest" description="Disordered" evidence="1">
    <location>
        <begin position="208"/>
        <end position="294"/>
    </location>
</feature>
<sequence length="294" mass="32689">MGSDGSKLKHSASTHENLPSINLPATGSFYEGCTKDSDQVNRSRTGSASSHRSNNRHPLPLKMRRLIQGCFVNPHELVGRRIMKRACDLRPEFASFYGSLEQEQRDDLEDSIKMLLKKVVTNIEFVDEIQKLSEDFGQKLVGYRVCGFKADFFAIFADATIKECTHLDSAVHKAHTTTQAFSQFGQLVFSSVRDGFYTEVRRIRRASNSFSTGSNGSCRRKRMSTTTMPNSPTSDTSDTASQKGSRGNSPRASFSRSGSPRSDSPESSLEEPTVYPSPEFLKPTSAQLLTTRSY</sequence>
<evidence type="ECO:0000313" key="3">
    <source>
        <dbReference type="Proteomes" id="UP000835052"/>
    </source>
</evidence>
<dbReference type="EMBL" id="CAJGYM010000041">
    <property type="protein sequence ID" value="CAD6194106.1"/>
    <property type="molecule type" value="Genomic_DNA"/>
</dbReference>
<feature type="compositionally biased region" description="Polar residues" evidence="1">
    <location>
        <begin position="42"/>
        <end position="52"/>
    </location>
</feature>